<dbReference type="GO" id="GO:0005886">
    <property type="term" value="C:plasma membrane"/>
    <property type="evidence" value="ECO:0007669"/>
    <property type="project" value="UniProtKB-SubCell"/>
</dbReference>
<comment type="caution">
    <text evidence="10">The sequence shown here is derived from an EMBL/GenBank/DDBJ whole genome shotgun (WGS) entry which is preliminary data.</text>
</comment>
<keyword evidence="3 7" id="KW-0812">Transmembrane</keyword>
<feature type="transmembrane region" description="Helical" evidence="7">
    <location>
        <begin position="46"/>
        <end position="77"/>
    </location>
</feature>
<dbReference type="RefSeq" id="WP_058482458.1">
    <property type="nucleotide sequence ID" value="NZ_CAAAII010000003.1"/>
</dbReference>
<dbReference type="Pfam" id="PF13899">
    <property type="entry name" value="Thioredoxin_7"/>
    <property type="match status" value="1"/>
</dbReference>
<feature type="transmembrane region" description="Helical" evidence="7">
    <location>
        <begin position="89"/>
        <end position="111"/>
    </location>
</feature>
<dbReference type="AlphaFoldDB" id="A0A0W0Z9R4"/>
<sequence>MKTIKYTVGAMLLMVLSQSVWSFTTGFASSNPTTIMHFIQGNNALIYLSTFFGLGILLAFTPCVLPMVPILSGIIIGQRSLSSRKAFKLSLSYVIGMAVTYAAAGMLAGYLGSTVQTLMQQPAVIITFSLLFVLMALSMFGLFELRLPASVSQRLTNIHQTGGRKSYLSVALMGVISTLVVSPCVTAPLIGVLTYIGQSGQPFMGGLILFVMATGMGLPLLMVGAGYGSILPKTGSWMLVIRKLFGIIMLAMAIWISSRILPPAITHLLWAGLFILGSLAMGSLGVATGKWGKLLKGIGISVLVAGSIILYNTSLMLFKPSQAVRVEEVKPPFINLHSMPEIEKQLNLAKQQHKAVFMEFFASWCSDCQAMETRVFNQPEVARAMDGLINLKIDISENSEQANDIKRAFAIYGTPTMLFLDKEGQPLNQLTAVGFINKTPLLKLLRQVHFAP</sequence>
<dbReference type="InterPro" id="IPR036249">
    <property type="entry name" value="Thioredoxin-like_sf"/>
</dbReference>
<evidence type="ECO:0000256" key="8">
    <source>
        <dbReference type="SAM" id="SignalP"/>
    </source>
</evidence>
<dbReference type="GO" id="GO:0015035">
    <property type="term" value="F:protein-disulfide reductase activity"/>
    <property type="evidence" value="ECO:0007669"/>
    <property type="project" value="TreeGrafter"/>
</dbReference>
<dbReference type="OrthoDB" id="9811036at2"/>
<organism evidence="10 11">
    <name type="scientific">Legionella spiritensis</name>
    <dbReference type="NCBI Taxonomy" id="452"/>
    <lineage>
        <taxon>Bacteria</taxon>
        <taxon>Pseudomonadati</taxon>
        <taxon>Pseudomonadota</taxon>
        <taxon>Gammaproteobacteria</taxon>
        <taxon>Legionellales</taxon>
        <taxon>Legionellaceae</taxon>
        <taxon>Legionella</taxon>
    </lineage>
</organism>
<dbReference type="PANTHER" id="PTHR32234">
    <property type="entry name" value="THIOL:DISULFIDE INTERCHANGE PROTEIN DSBD"/>
    <property type="match status" value="1"/>
</dbReference>
<evidence type="ECO:0000256" key="6">
    <source>
        <dbReference type="ARBA" id="ARBA00023136"/>
    </source>
</evidence>
<feature type="transmembrane region" description="Helical" evidence="7">
    <location>
        <begin position="123"/>
        <end position="145"/>
    </location>
</feature>
<feature type="transmembrane region" description="Helical" evidence="7">
    <location>
        <begin position="166"/>
        <end position="197"/>
    </location>
</feature>
<keyword evidence="4" id="KW-0201">Cytochrome c-type biogenesis</keyword>
<evidence type="ECO:0000256" key="1">
    <source>
        <dbReference type="ARBA" id="ARBA00004651"/>
    </source>
</evidence>
<dbReference type="EMBL" id="LNYX01000005">
    <property type="protein sequence ID" value="KTD65662.1"/>
    <property type="molecule type" value="Genomic_DNA"/>
</dbReference>
<dbReference type="InterPro" id="IPR003834">
    <property type="entry name" value="Cyt_c_assmbl_TM_dom"/>
</dbReference>
<dbReference type="PATRIC" id="fig|452.5.peg.410"/>
<dbReference type="NCBIfam" id="NF001419">
    <property type="entry name" value="PRK00293.1"/>
    <property type="match status" value="1"/>
</dbReference>
<feature type="signal peptide" evidence="8">
    <location>
        <begin position="1"/>
        <end position="22"/>
    </location>
</feature>
<keyword evidence="6 7" id="KW-0472">Membrane</keyword>
<evidence type="ECO:0000256" key="3">
    <source>
        <dbReference type="ARBA" id="ARBA00022692"/>
    </source>
</evidence>
<dbReference type="PANTHER" id="PTHR32234:SF0">
    <property type="entry name" value="THIOL:DISULFIDE INTERCHANGE PROTEIN DSBD"/>
    <property type="match status" value="1"/>
</dbReference>
<keyword evidence="8" id="KW-0732">Signal</keyword>
<keyword evidence="11" id="KW-1185">Reference proteome</keyword>
<keyword evidence="5 7" id="KW-1133">Transmembrane helix</keyword>
<evidence type="ECO:0000313" key="11">
    <source>
        <dbReference type="Proteomes" id="UP000054877"/>
    </source>
</evidence>
<dbReference type="PROSITE" id="PS51352">
    <property type="entry name" value="THIOREDOXIN_2"/>
    <property type="match status" value="1"/>
</dbReference>
<dbReference type="SUPFAM" id="SSF52833">
    <property type="entry name" value="Thioredoxin-like"/>
    <property type="match status" value="1"/>
</dbReference>
<accession>A0A0W0Z9R4</accession>
<evidence type="ECO:0000259" key="9">
    <source>
        <dbReference type="PROSITE" id="PS51352"/>
    </source>
</evidence>
<dbReference type="InterPro" id="IPR013766">
    <property type="entry name" value="Thioredoxin_domain"/>
</dbReference>
<name>A0A0W0Z9R4_LEGSP</name>
<keyword evidence="2" id="KW-1003">Cell membrane</keyword>
<protein>
    <submittedName>
        <fullName evidence="10">Thiol:disulfide interchange protein DsbD</fullName>
    </submittedName>
</protein>
<gene>
    <name evidence="10" type="ORF">Lspi_0374</name>
</gene>
<feature type="transmembrane region" description="Helical" evidence="7">
    <location>
        <begin position="239"/>
        <end position="258"/>
    </location>
</feature>
<dbReference type="Gene3D" id="3.40.30.10">
    <property type="entry name" value="Glutaredoxin"/>
    <property type="match status" value="1"/>
</dbReference>
<feature type="transmembrane region" description="Helical" evidence="7">
    <location>
        <begin position="298"/>
        <end position="318"/>
    </location>
</feature>
<comment type="subcellular location">
    <subcellularLocation>
        <location evidence="1">Cell membrane</location>
        <topology evidence="1">Multi-pass membrane protein</topology>
    </subcellularLocation>
</comment>
<feature type="transmembrane region" description="Helical" evidence="7">
    <location>
        <begin position="264"/>
        <end position="286"/>
    </location>
</feature>
<evidence type="ECO:0000256" key="4">
    <source>
        <dbReference type="ARBA" id="ARBA00022748"/>
    </source>
</evidence>
<dbReference type="GO" id="GO:0045454">
    <property type="term" value="P:cell redox homeostasis"/>
    <property type="evidence" value="ECO:0007669"/>
    <property type="project" value="TreeGrafter"/>
</dbReference>
<dbReference type="Pfam" id="PF02683">
    <property type="entry name" value="DsbD_TM"/>
    <property type="match status" value="1"/>
</dbReference>
<dbReference type="Proteomes" id="UP000054877">
    <property type="component" value="Unassembled WGS sequence"/>
</dbReference>
<evidence type="ECO:0000313" key="10">
    <source>
        <dbReference type="EMBL" id="KTD65662.1"/>
    </source>
</evidence>
<dbReference type="STRING" id="452.Lspi_0374"/>
<proteinExistence type="predicted"/>
<dbReference type="GO" id="GO:0017004">
    <property type="term" value="P:cytochrome complex assembly"/>
    <property type="evidence" value="ECO:0007669"/>
    <property type="project" value="UniProtKB-KW"/>
</dbReference>
<evidence type="ECO:0000256" key="7">
    <source>
        <dbReference type="SAM" id="Phobius"/>
    </source>
</evidence>
<evidence type="ECO:0000256" key="2">
    <source>
        <dbReference type="ARBA" id="ARBA00022475"/>
    </source>
</evidence>
<feature type="transmembrane region" description="Helical" evidence="7">
    <location>
        <begin position="203"/>
        <end position="227"/>
    </location>
</feature>
<feature type="chain" id="PRO_5006918434" evidence="8">
    <location>
        <begin position="23"/>
        <end position="452"/>
    </location>
</feature>
<feature type="domain" description="Thioredoxin" evidence="9">
    <location>
        <begin position="324"/>
        <end position="450"/>
    </location>
</feature>
<evidence type="ECO:0000256" key="5">
    <source>
        <dbReference type="ARBA" id="ARBA00022989"/>
    </source>
</evidence>
<reference evidence="10 11" key="1">
    <citation type="submission" date="2015-11" db="EMBL/GenBank/DDBJ databases">
        <title>Genomic analysis of 38 Legionella species identifies large and diverse effector repertoires.</title>
        <authorList>
            <person name="Burstein D."/>
            <person name="Amaro F."/>
            <person name="Zusman T."/>
            <person name="Lifshitz Z."/>
            <person name="Cohen O."/>
            <person name="Gilbert J.A."/>
            <person name="Pupko T."/>
            <person name="Shuman H.A."/>
            <person name="Segal G."/>
        </authorList>
    </citation>
    <scope>NUCLEOTIDE SEQUENCE [LARGE SCALE GENOMIC DNA]</scope>
    <source>
        <strain evidence="10 11">Mt.St.Helens-9</strain>
    </source>
</reference>